<dbReference type="Proteomes" id="UP000786811">
    <property type="component" value="Unassembled WGS sequence"/>
</dbReference>
<evidence type="ECO:0000313" key="2">
    <source>
        <dbReference type="Proteomes" id="UP000786811"/>
    </source>
</evidence>
<protein>
    <submittedName>
        <fullName evidence="1">Uncharacterized protein</fullName>
    </submittedName>
</protein>
<evidence type="ECO:0000313" key="1">
    <source>
        <dbReference type="EMBL" id="CAG5084100.1"/>
    </source>
</evidence>
<sequence>MRPDMLESWISWRIGYDGRGIQISGRGLYTIFLALHPKIRNSGEGVLQNRGEAEVKPRLCWSGRTKKK</sequence>
<accession>A0A8J2H8M8</accession>
<comment type="caution">
    <text evidence="1">The sequence shown here is derived from an EMBL/GenBank/DDBJ whole genome shotgun (WGS) entry which is preliminary data.</text>
</comment>
<dbReference type="AlphaFoldDB" id="A0A8J2H8M8"/>
<organism evidence="1 2">
    <name type="scientific">Cotesia congregata</name>
    <name type="common">Parasitoid wasp</name>
    <name type="synonym">Apanteles congregatus</name>
    <dbReference type="NCBI Taxonomy" id="51543"/>
    <lineage>
        <taxon>Eukaryota</taxon>
        <taxon>Metazoa</taxon>
        <taxon>Ecdysozoa</taxon>
        <taxon>Arthropoda</taxon>
        <taxon>Hexapoda</taxon>
        <taxon>Insecta</taxon>
        <taxon>Pterygota</taxon>
        <taxon>Neoptera</taxon>
        <taxon>Endopterygota</taxon>
        <taxon>Hymenoptera</taxon>
        <taxon>Apocrita</taxon>
        <taxon>Ichneumonoidea</taxon>
        <taxon>Braconidae</taxon>
        <taxon>Microgastrinae</taxon>
        <taxon>Cotesia</taxon>
    </lineage>
</organism>
<reference evidence="1" key="1">
    <citation type="submission" date="2021-04" db="EMBL/GenBank/DDBJ databases">
        <authorList>
            <person name="Chebbi M.A.C M."/>
        </authorList>
    </citation>
    <scope>NUCLEOTIDE SEQUENCE</scope>
</reference>
<dbReference type="EMBL" id="CAJNRD030001118">
    <property type="protein sequence ID" value="CAG5084100.1"/>
    <property type="molecule type" value="Genomic_DNA"/>
</dbReference>
<keyword evidence="2" id="KW-1185">Reference proteome</keyword>
<gene>
    <name evidence="1" type="ORF">HICCMSTLAB_LOCUS4014</name>
</gene>
<name>A0A8J2H8M8_COTCN</name>
<proteinExistence type="predicted"/>